<evidence type="ECO:0000313" key="3">
    <source>
        <dbReference type="EMBL" id="CAB4964121.1"/>
    </source>
</evidence>
<dbReference type="EMBL" id="CAFBNF010000359">
    <property type="protein sequence ID" value="CAB4964121.1"/>
    <property type="molecule type" value="Genomic_DNA"/>
</dbReference>
<dbReference type="Pfam" id="PF13548">
    <property type="entry name" value="DUF4126"/>
    <property type="match status" value="1"/>
</dbReference>
<keyword evidence="1" id="KW-0812">Transmembrane</keyword>
<feature type="transmembrane region" description="Helical" evidence="1">
    <location>
        <begin position="44"/>
        <end position="66"/>
    </location>
</feature>
<keyword evidence="1" id="KW-1133">Transmembrane helix</keyword>
<dbReference type="InterPro" id="IPR025196">
    <property type="entry name" value="DUF4126"/>
</dbReference>
<organism evidence="3">
    <name type="scientific">freshwater metagenome</name>
    <dbReference type="NCBI Taxonomy" id="449393"/>
    <lineage>
        <taxon>unclassified sequences</taxon>
        <taxon>metagenomes</taxon>
        <taxon>ecological metagenomes</taxon>
    </lineage>
</organism>
<feature type="transmembrane region" description="Helical" evidence="1">
    <location>
        <begin position="150"/>
        <end position="175"/>
    </location>
</feature>
<keyword evidence="1" id="KW-0472">Membrane</keyword>
<sequence>MEASGFLIITGVGLAAAAGLNAYIPLLVAGILAHIGVITLESPYDLLAGWPALIILGVLLVIEVVADKVPAVDSLNDTVQTFIRPASGAVLFAGALAPHSEWSQALGLIAGLATAGSVHVAKAAVRPVANVSTGGIAAPVLSTVEDVFSVGLSLAAILLPLVALVLLVAMVWLMWRAIRRVRQVATPNLRT</sequence>
<gene>
    <name evidence="3" type="ORF">UFOPK3773_02223</name>
</gene>
<evidence type="ECO:0000256" key="1">
    <source>
        <dbReference type="SAM" id="Phobius"/>
    </source>
</evidence>
<reference evidence="3" key="1">
    <citation type="submission" date="2020-05" db="EMBL/GenBank/DDBJ databases">
        <authorList>
            <person name="Chiriac C."/>
            <person name="Salcher M."/>
            <person name="Ghai R."/>
            <person name="Kavagutti S V."/>
        </authorList>
    </citation>
    <scope>NUCLEOTIDE SEQUENCE</scope>
</reference>
<feature type="transmembrane region" description="Helical" evidence="1">
    <location>
        <begin position="6"/>
        <end position="32"/>
    </location>
</feature>
<dbReference type="AlphaFoldDB" id="A0A6J7L7R1"/>
<proteinExistence type="predicted"/>
<name>A0A6J7L7R1_9ZZZZ</name>
<protein>
    <submittedName>
        <fullName evidence="3">Unannotated protein</fullName>
    </submittedName>
</protein>
<feature type="domain" description="DUF4126" evidence="2">
    <location>
        <begin position="8"/>
        <end position="180"/>
    </location>
</feature>
<evidence type="ECO:0000259" key="2">
    <source>
        <dbReference type="Pfam" id="PF13548"/>
    </source>
</evidence>
<accession>A0A6J7L7R1</accession>